<dbReference type="InterPro" id="IPR008266">
    <property type="entry name" value="Tyr_kinase_AS"/>
</dbReference>
<dbReference type="Proteomes" id="UP000266861">
    <property type="component" value="Unassembled WGS sequence"/>
</dbReference>
<dbReference type="Gene3D" id="1.25.40.10">
    <property type="entry name" value="Tetratricopeptide repeat domain"/>
    <property type="match status" value="1"/>
</dbReference>
<feature type="compositionally biased region" description="Basic and acidic residues" evidence="1">
    <location>
        <begin position="531"/>
        <end position="548"/>
    </location>
</feature>
<dbReference type="Gene3D" id="1.20.930.20">
    <property type="entry name" value="Adaptor protein Cbl, N-terminal domain"/>
    <property type="match status" value="1"/>
</dbReference>
<dbReference type="InterPro" id="IPR059179">
    <property type="entry name" value="MLKL-like_MCAfunc"/>
</dbReference>
<dbReference type="CDD" id="cd21037">
    <property type="entry name" value="MLKL_NTD"/>
    <property type="match status" value="1"/>
</dbReference>
<dbReference type="InterPro" id="IPR006597">
    <property type="entry name" value="Sel1-like"/>
</dbReference>
<dbReference type="InterPro" id="IPR011009">
    <property type="entry name" value="Kinase-like_dom_sf"/>
</dbReference>
<dbReference type="SMART" id="SM00671">
    <property type="entry name" value="SEL1"/>
    <property type="match status" value="3"/>
</dbReference>
<dbReference type="STRING" id="1348612.A0A397HKW5"/>
<dbReference type="PROSITE" id="PS50011">
    <property type="entry name" value="PROTEIN_KINASE_DOM"/>
    <property type="match status" value="1"/>
</dbReference>
<dbReference type="SUPFAM" id="SSF56112">
    <property type="entry name" value="Protein kinase-like (PK-like)"/>
    <property type="match status" value="1"/>
</dbReference>
<keyword evidence="4" id="KW-1185">Reference proteome</keyword>
<dbReference type="InterPro" id="IPR000719">
    <property type="entry name" value="Prot_kinase_dom"/>
</dbReference>
<name>A0A397HKW5_9GLOM</name>
<feature type="region of interest" description="Disordered" evidence="1">
    <location>
        <begin position="527"/>
        <end position="554"/>
    </location>
</feature>
<proteinExistence type="predicted"/>
<feature type="domain" description="Protein kinase" evidence="2">
    <location>
        <begin position="223"/>
        <end position="525"/>
    </location>
</feature>
<dbReference type="PANTHER" id="PTHR23257:SF963">
    <property type="entry name" value="AT08303P"/>
    <property type="match status" value="1"/>
</dbReference>
<dbReference type="EMBL" id="PQFF01000300">
    <property type="protein sequence ID" value="RHZ63719.1"/>
    <property type="molecule type" value="Genomic_DNA"/>
</dbReference>
<evidence type="ECO:0000313" key="4">
    <source>
        <dbReference type="Proteomes" id="UP000266861"/>
    </source>
</evidence>
<comment type="caution">
    <text evidence="3">The sequence shown here is derived from an EMBL/GenBank/DDBJ whole genome shotgun (WGS) entry which is preliminary data.</text>
</comment>
<reference evidence="3 4" key="1">
    <citation type="submission" date="2018-08" db="EMBL/GenBank/DDBJ databases">
        <title>Genome and evolution of the arbuscular mycorrhizal fungus Diversispora epigaea (formerly Glomus versiforme) and its bacterial endosymbionts.</title>
        <authorList>
            <person name="Sun X."/>
            <person name="Fei Z."/>
            <person name="Harrison M."/>
        </authorList>
    </citation>
    <scope>NUCLEOTIDE SEQUENCE [LARGE SCALE GENOMIC DNA]</scope>
    <source>
        <strain evidence="3 4">IT104</strain>
    </source>
</reference>
<accession>A0A397HKW5</accession>
<gene>
    <name evidence="3" type="ORF">Glove_328g19</name>
</gene>
<dbReference type="InterPro" id="IPR001245">
    <property type="entry name" value="Ser-Thr/Tyr_kinase_cat_dom"/>
</dbReference>
<dbReference type="AlphaFoldDB" id="A0A397HKW5"/>
<dbReference type="InterPro" id="IPR050167">
    <property type="entry name" value="Ser_Thr_protein_kinase"/>
</dbReference>
<evidence type="ECO:0000256" key="1">
    <source>
        <dbReference type="SAM" id="MobiDB-lite"/>
    </source>
</evidence>
<dbReference type="Pfam" id="PF07714">
    <property type="entry name" value="PK_Tyr_Ser-Thr"/>
    <property type="match status" value="1"/>
</dbReference>
<dbReference type="GO" id="GO:0005524">
    <property type="term" value="F:ATP binding"/>
    <property type="evidence" value="ECO:0007669"/>
    <property type="project" value="InterPro"/>
</dbReference>
<dbReference type="InterPro" id="IPR036537">
    <property type="entry name" value="Adaptor_Cbl_N_dom_sf"/>
</dbReference>
<dbReference type="PANTHER" id="PTHR23257">
    <property type="entry name" value="SERINE-THREONINE PROTEIN KINASE"/>
    <property type="match status" value="1"/>
</dbReference>
<dbReference type="GO" id="GO:0004672">
    <property type="term" value="F:protein kinase activity"/>
    <property type="evidence" value="ECO:0007669"/>
    <property type="project" value="InterPro"/>
</dbReference>
<dbReference type="GO" id="GO:0007166">
    <property type="term" value="P:cell surface receptor signaling pathway"/>
    <property type="evidence" value="ECO:0007669"/>
    <property type="project" value="InterPro"/>
</dbReference>
<dbReference type="GO" id="GO:0005737">
    <property type="term" value="C:cytoplasm"/>
    <property type="evidence" value="ECO:0007669"/>
    <property type="project" value="TreeGrafter"/>
</dbReference>
<sequence>MIKKDKKNKNGTDKVKVNLAGEYEKSSISSSMIGHGIDLLSSVSAGGDIITPFLPLFSIVSTVVDKLNIIYENAKCNQKICSALMDRVEIVQQATGSLKRKKKENEKNFSNQQYYNAWIRLTHVLNNINKFAEDVTQQSVFQKYINANAVKAAFDKNIKEFEEACRDLQFSVAMYSDEQREQENKQILEDISMLDKTMNEVSDDVKIMMKQVNILSSNVEQLTKQISKPGGGSASAKTLLNESYKAKTIEHFELEEPDSGPDNVRGTHKTVRKRTYRTMDVACKKFQTIEKNDTADSQRIQTELAILRLLGMCSNIITFHGLSSIEQEDVMVFEWASHGNLKEVYTGYTISWTKKLQFISDIFCGLSFIFNCGILHHDVRCENILITKNWEAKISNFKTSRKIQADTMPRANLNDYVRWLAPEKLRHLRYTHKCEMFSFGMLVWELCYQMIPYEGMKLSEIQDHVKNNGRENLGIQFHPSQIAQELAKLIKQAWKDDPELRPSYPEVRSKIKNLEKLTSIQSPRIFPKNKANKDIPDIDLDQQKDQKSDINSSISDDIDLLGPKKMDDHELSCAHIPAVRVLKPFEDGIKAHKEDRYKEAWECFNEHANLGHSLAKYYKGYYLEKGFYVEKDLKEGENWIKTAAEEGIPDAQLRYASILRKDSKDCKDSSKNNGSILHYLKQAADMGNETAMYHLGTIYYDGKLGTQEDKKKGGELIKLAALKNHSDAINFMKKYNIKD</sequence>
<protein>
    <recommendedName>
        <fullName evidence="2">Protein kinase domain-containing protein</fullName>
    </recommendedName>
</protein>
<dbReference type="OrthoDB" id="1890790at2759"/>
<evidence type="ECO:0000313" key="3">
    <source>
        <dbReference type="EMBL" id="RHZ63719.1"/>
    </source>
</evidence>
<dbReference type="Gene3D" id="1.10.510.10">
    <property type="entry name" value="Transferase(Phosphotransferase) domain 1"/>
    <property type="match status" value="1"/>
</dbReference>
<evidence type="ECO:0000259" key="2">
    <source>
        <dbReference type="PROSITE" id="PS50011"/>
    </source>
</evidence>
<dbReference type="InterPro" id="IPR011990">
    <property type="entry name" value="TPR-like_helical_dom_sf"/>
</dbReference>
<organism evidence="3 4">
    <name type="scientific">Diversispora epigaea</name>
    <dbReference type="NCBI Taxonomy" id="1348612"/>
    <lineage>
        <taxon>Eukaryota</taxon>
        <taxon>Fungi</taxon>
        <taxon>Fungi incertae sedis</taxon>
        <taxon>Mucoromycota</taxon>
        <taxon>Glomeromycotina</taxon>
        <taxon>Glomeromycetes</taxon>
        <taxon>Diversisporales</taxon>
        <taxon>Diversisporaceae</taxon>
        <taxon>Diversispora</taxon>
    </lineage>
</organism>
<dbReference type="SUPFAM" id="SSF81901">
    <property type="entry name" value="HCP-like"/>
    <property type="match status" value="1"/>
</dbReference>
<dbReference type="PROSITE" id="PS00109">
    <property type="entry name" value="PROTEIN_KINASE_TYR"/>
    <property type="match status" value="1"/>
</dbReference>